<dbReference type="PANTHER" id="PTHR48043:SF145">
    <property type="entry name" value="FI06409P-RELATED"/>
    <property type="match status" value="1"/>
</dbReference>
<evidence type="ECO:0000256" key="2">
    <source>
        <dbReference type="ARBA" id="ARBA00022679"/>
    </source>
</evidence>
<dbReference type="InterPro" id="IPR002213">
    <property type="entry name" value="UDP_glucos_trans"/>
</dbReference>
<keyword evidence="4" id="KW-1185">Reference proteome</keyword>
<accession>A0A0D0GFH4</accession>
<dbReference type="PANTHER" id="PTHR48043">
    <property type="entry name" value="EG:EG0003.4 PROTEIN-RELATED"/>
    <property type="match status" value="1"/>
</dbReference>
<dbReference type="SUPFAM" id="SSF53756">
    <property type="entry name" value="UDP-Glycosyltransferase/glycogen phosphorylase"/>
    <property type="match status" value="1"/>
</dbReference>
<dbReference type="Proteomes" id="UP000032049">
    <property type="component" value="Unassembled WGS sequence"/>
</dbReference>
<dbReference type="CDD" id="cd03784">
    <property type="entry name" value="GT1_Gtf-like"/>
    <property type="match status" value="1"/>
</dbReference>
<dbReference type="InterPro" id="IPR050271">
    <property type="entry name" value="UDP-glycosyltransferase"/>
</dbReference>
<dbReference type="Gene3D" id="3.40.50.2000">
    <property type="entry name" value="Glycogen Phosphorylase B"/>
    <property type="match status" value="2"/>
</dbReference>
<gene>
    <name evidence="3" type="ORF">TH53_23655</name>
</gene>
<organism evidence="3 4">
    <name type="scientific">Pedobacter lusitanus</name>
    <dbReference type="NCBI Taxonomy" id="1503925"/>
    <lineage>
        <taxon>Bacteria</taxon>
        <taxon>Pseudomonadati</taxon>
        <taxon>Bacteroidota</taxon>
        <taxon>Sphingobacteriia</taxon>
        <taxon>Sphingobacteriales</taxon>
        <taxon>Sphingobacteriaceae</taxon>
        <taxon>Pedobacter</taxon>
    </lineage>
</organism>
<dbReference type="OrthoDB" id="9805366at2"/>
<proteinExistence type="predicted"/>
<keyword evidence="1" id="KW-0328">Glycosyltransferase</keyword>
<dbReference type="EMBL" id="JXRA01000127">
    <property type="protein sequence ID" value="KIO74885.1"/>
    <property type="molecule type" value="Genomic_DNA"/>
</dbReference>
<comment type="caution">
    <text evidence="3">The sequence shown here is derived from an EMBL/GenBank/DDBJ whole genome shotgun (WGS) entry which is preliminary data.</text>
</comment>
<name>A0A0D0GFH4_9SPHI</name>
<reference evidence="3 4" key="1">
    <citation type="submission" date="2015-01" db="EMBL/GenBank/DDBJ databases">
        <title>Draft genome sequence of Pedobacter sp. NL19 isolated from sludge of an effluent treatment pond in an abandoned uranium mine.</title>
        <authorList>
            <person name="Santos T."/>
            <person name="Caetano T."/>
            <person name="Covas C."/>
            <person name="Cruz A."/>
            <person name="Mendo S."/>
        </authorList>
    </citation>
    <scope>NUCLEOTIDE SEQUENCE [LARGE SCALE GENOMIC DNA]</scope>
    <source>
        <strain evidence="3 4">NL19</strain>
    </source>
</reference>
<protein>
    <submittedName>
        <fullName evidence="3">Uncharacterized protein</fullName>
    </submittedName>
</protein>
<evidence type="ECO:0000313" key="3">
    <source>
        <dbReference type="EMBL" id="KIO74885.1"/>
    </source>
</evidence>
<evidence type="ECO:0000313" key="4">
    <source>
        <dbReference type="Proteomes" id="UP000032049"/>
    </source>
</evidence>
<dbReference type="GO" id="GO:0008194">
    <property type="term" value="F:UDP-glycosyltransferase activity"/>
    <property type="evidence" value="ECO:0007669"/>
    <property type="project" value="InterPro"/>
</dbReference>
<keyword evidence="2" id="KW-0808">Transferase</keyword>
<dbReference type="STRING" id="1503925.TH53_23655"/>
<sequence>MSKNVIIVLSPYISHVIPTFGIAGKMKSRGYNIIYALPEKFEQAILYHEYSFEQLNKLQENDELELNMVVEKLFEKYDPVLFFIEVGFWDWSLFLLARNTPSIGIEVSTCEDKYTLIPPYNSPTVPRKSLLSLVEIEFEWLSISLGFLVEIRENLVRRSYYNRILKLLKLPDKPYMSRKKRVSNYRSYSTIEFIFFPKAFDFPRVINEKTFFVGGFVNTNRKEKEFDWLKIDTDKDIALCSLGSLSSWYKGGYDFYTRVIEAFTQLPEYTLILGLGNLFEEFNQDLLPKNIFIYKTLPQLTLLKKTKIFITHGGAGSVREAMLYGVPVLVYPWSTTSDMPGISSRVKYHGIGIVGDISKDSSSTMIRHVHELNSDYIRTNVLKMQEHFLEAQASENGIIDFIINYKDKSKAL</sequence>
<dbReference type="AlphaFoldDB" id="A0A0D0GFH4"/>
<dbReference type="RefSeq" id="WP_041886384.1">
    <property type="nucleotide sequence ID" value="NZ_CP157278.1"/>
</dbReference>
<dbReference type="Pfam" id="PF00201">
    <property type="entry name" value="UDPGT"/>
    <property type="match status" value="1"/>
</dbReference>
<evidence type="ECO:0000256" key="1">
    <source>
        <dbReference type="ARBA" id="ARBA00022676"/>
    </source>
</evidence>